<accession>A0AA96EPP4</accession>
<reference evidence="1" key="1">
    <citation type="submission" date="2023-07" db="EMBL/GenBank/DDBJ databases">
        <authorList>
            <person name="Xia Y."/>
        </authorList>
    </citation>
    <scope>NUCLEOTIDE SEQUENCE</scope>
    <source>
        <strain evidence="1">F</strain>
    </source>
</reference>
<proteinExistence type="predicted"/>
<dbReference type="EMBL" id="OR343188">
    <property type="protein sequence ID" value="WNL50036.1"/>
    <property type="molecule type" value="Genomic_DNA"/>
</dbReference>
<gene>
    <name evidence="1" type="ORF">MarFTMF_520</name>
</gene>
<sequence>MVEYRQKLPEMDSDELRKRTSKMFPFFVDKNKMCFEAEKGDAFYQTFIYNKTPINYLGEFHDYGIFVDNGTGEGTMTERFKTQKYITMHTYAYLFKPSLAEVARFLPKELFDNNEKLYIMTKGIYRSDDHPFPIGNDSLHLAETFVCFKVPEKSAS</sequence>
<name>A0AA96EPP4_9VIRU</name>
<protein>
    <submittedName>
        <fullName evidence="1">Uncharacterized protein</fullName>
    </submittedName>
</protein>
<organism evidence="1">
    <name type="scientific">Marseillevirus sp</name>
    <dbReference type="NCBI Taxonomy" id="2809551"/>
    <lineage>
        <taxon>Viruses</taxon>
        <taxon>Varidnaviria</taxon>
        <taxon>Bamfordvirae</taxon>
        <taxon>Nucleocytoviricota</taxon>
        <taxon>Megaviricetes</taxon>
        <taxon>Pimascovirales</taxon>
        <taxon>Pimascovirales incertae sedis</taxon>
        <taxon>Marseilleviridae</taxon>
        <taxon>Marseillevirus</taxon>
    </lineage>
</organism>
<evidence type="ECO:0000313" key="1">
    <source>
        <dbReference type="EMBL" id="WNL50036.1"/>
    </source>
</evidence>